<sequence length="170" mass="18740">MLDRELQLKILQTLAAAYPEGVYNLTTAMQAVTADERALLINSRYLDGHGLVVSGFRRRKMLGDNGFYDMHEHLITPAGLDFLADDGGLTAILGVVTVRFDAAQWAELLASKVEALESVNPEERSRVAQALRSLPAKAIEKVSEKLLDWAVDHAEDAWPLLCRWLGPLAA</sequence>
<accession>A0A2S9K150</accession>
<proteinExistence type="predicted"/>
<evidence type="ECO:0008006" key="3">
    <source>
        <dbReference type="Google" id="ProtNLM"/>
    </source>
</evidence>
<dbReference type="EMBL" id="PVLQ01000088">
    <property type="protein sequence ID" value="PRD64149.1"/>
    <property type="molecule type" value="Genomic_DNA"/>
</dbReference>
<name>A0A2S9K150_9BURK</name>
<gene>
    <name evidence="1" type="ORF">C6P64_15920</name>
</gene>
<evidence type="ECO:0000313" key="2">
    <source>
        <dbReference type="Proteomes" id="UP000238589"/>
    </source>
</evidence>
<dbReference type="AlphaFoldDB" id="A0A2S9K150"/>
<protein>
    <recommendedName>
        <fullName evidence="3">Transcriptional regulator</fullName>
    </recommendedName>
</protein>
<dbReference type="RefSeq" id="WP_105749525.1">
    <property type="nucleotide sequence ID" value="NZ_PVLQ01000088.1"/>
</dbReference>
<dbReference type="Proteomes" id="UP000238589">
    <property type="component" value="Unassembled WGS sequence"/>
</dbReference>
<reference evidence="1 2" key="1">
    <citation type="submission" date="2018-03" db="EMBL/GenBank/DDBJ databases">
        <title>Comparative genomics illustrates the genes involved in a hyperalkaliphilic mechanisms of Serpentinomonas isolated from highly-alkaline calcium-rich serpentinized springs.</title>
        <authorList>
            <person name="Suzuki S."/>
            <person name="Ishii S."/>
            <person name="Walworth N."/>
            <person name="Bird L."/>
            <person name="Kuenen J.G."/>
            <person name="Nealson K.H."/>
        </authorList>
    </citation>
    <scope>NUCLEOTIDE SEQUENCE [LARGE SCALE GENOMIC DNA]</scope>
    <source>
        <strain evidence="1 2">P1</strain>
    </source>
</reference>
<keyword evidence="2" id="KW-1185">Reference proteome</keyword>
<organism evidence="1 2">
    <name type="scientific">Malikia granosa</name>
    <dbReference type="NCBI Taxonomy" id="263067"/>
    <lineage>
        <taxon>Bacteria</taxon>
        <taxon>Pseudomonadati</taxon>
        <taxon>Pseudomonadota</taxon>
        <taxon>Betaproteobacteria</taxon>
        <taxon>Burkholderiales</taxon>
        <taxon>Comamonadaceae</taxon>
        <taxon>Malikia</taxon>
    </lineage>
</organism>
<comment type="caution">
    <text evidence="1">The sequence shown here is derived from an EMBL/GenBank/DDBJ whole genome shotgun (WGS) entry which is preliminary data.</text>
</comment>
<dbReference type="OrthoDB" id="7284604at2"/>
<evidence type="ECO:0000313" key="1">
    <source>
        <dbReference type="EMBL" id="PRD64149.1"/>
    </source>
</evidence>